<dbReference type="PANTHER" id="PTHR43157">
    <property type="entry name" value="PHOSPHATIDYLINOSITOL-GLYCAN BIOSYNTHESIS CLASS F PROTEIN-RELATED"/>
    <property type="match status" value="1"/>
</dbReference>
<dbReference type="GO" id="GO:0016491">
    <property type="term" value="F:oxidoreductase activity"/>
    <property type="evidence" value="ECO:0007669"/>
    <property type="project" value="UniProtKB-KW"/>
</dbReference>
<accession>A0A8K0NPE6</accession>
<dbReference type="PRINTS" id="PR00081">
    <property type="entry name" value="GDHRDH"/>
</dbReference>
<dbReference type="InterPro" id="IPR036291">
    <property type="entry name" value="NAD(P)-bd_dom_sf"/>
</dbReference>
<protein>
    <recommendedName>
        <fullName evidence="4">Short-chain dehydrogenase/reductase</fullName>
    </recommendedName>
</protein>
<dbReference type="Pfam" id="PF00106">
    <property type="entry name" value="adh_short"/>
    <property type="match status" value="1"/>
</dbReference>
<dbReference type="Gene3D" id="3.40.50.720">
    <property type="entry name" value="NAD(P)-binding Rossmann-like Domain"/>
    <property type="match status" value="1"/>
</dbReference>
<dbReference type="EMBL" id="JABELV010000032">
    <property type="protein sequence ID" value="KAG7562443.1"/>
    <property type="molecule type" value="Genomic_DNA"/>
</dbReference>
<evidence type="ECO:0008006" key="4">
    <source>
        <dbReference type="Google" id="ProtNLM"/>
    </source>
</evidence>
<reference evidence="2" key="1">
    <citation type="submission" date="2020-04" db="EMBL/GenBank/DDBJ databases">
        <title>Analysis of mating type loci in Filobasidium floriforme.</title>
        <authorList>
            <person name="Nowrousian M."/>
        </authorList>
    </citation>
    <scope>NUCLEOTIDE SEQUENCE</scope>
    <source>
        <strain evidence="2">CBS 6242</strain>
    </source>
</reference>
<dbReference type="InterPro" id="IPR002347">
    <property type="entry name" value="SDR_fam"/>
</dbReference>
<dbReference type="PANTHER" id="PTHR43157:SF31">
    <property type="entry name" value="PHOSPHATIDYLINOSITOL-GLYCAN BIOSYNTHESIS CLASS F PROTEIN"/>
    <property type="match status" value="1"/>
</dbReference>
<dbReference type="SUPFAM" id="SSF51735">
    <property type="entry name" value="NAD(P)-binding Rossmann-fold domains"/>
    <property type="match status" value="1"/>
</dbReference>
<dbReference type="AlphaFoldDB" id="A0A8K0NPE6"/>
<evidence type="ECO:0000256" key="1">
    <source>
        <dbReference type="ARBA" id="ARBA00023002"/>
    </source>
</evidence>
<keyword evidence="1" id="KW-0560">Oxidoreductase</keyword>
<dbReference type="Proteomes" id="UP000812966">
    <property type="component" value="Unassembled WGS sequence"/>
</dbReference>
<keyword evidence="3" id="KW-1185">Reference proteome</keyword>
<gene>
    <name evidence="2" type="ORF">FFLO_02117</name>
</gene>
<name>A0A8K0NPE6_9TREE</name>
<proteinExistence type="predicted"/>
<organism evidence="2 3">
    <name type="scientific">Filobasidium floriforme</name>
    <dbReference type="NCBI Taxonomy" id="5210"/>
    <lineage>
        <taxon>Eukaryota</taxon>
        <taxon>Fungi</taxon>
        <taxon>Dikarya</taxon>
        <taxon>Basidiomycota</taxon>
        <taxon>Agaricomycotina</taxon>
        <taxon>Tremellomycetes</taxon>
        <taxon>Filobasidiales</taxon>
        <taxon>Filobasidiaceae</taxon>
        <taxon>Filobasidium</taxon>
    </lineage>
</organism>
<comment type="caution">
    <text evidence="2">The sequence shown here is derived from an EMBL/GenBank/DDBJ whole genome shotgun (WGS) entry which is preliminary data.</text>
</comment>
<evidence type="ECO:0000313" key="3">
    <source>
        <dbReference type="Proteomes" id="UP000812966"/>
    </source>
</evidence>
<sequence length="341" mass="37181">MKFTLTQFFKSQFTTLPESSTFLPDLSGRVVIVTGSNVGLGFECAKALSHRNPSRLILAVRNVEAGETAAREIVKANPPGAGVKTIPEVWKLDLGDLASVKAFGERAEKELDRLDIVVSNAGISTDVFKLTVDDFESTYQVNNISNSLLSVLLLPLLLRTADKPLPGSQSNFKPHLAVVASEMHHHISGKLPGYKEDASEVGKHFTEKERFRSFERYPESKAINVLNVQTLAKLAGDKVIVNSINPGFCHSELTRNSTGIIVYVIALMKALIARTTEAGSRNLSWAATQDMPSGSYVEDCHVSEPSDLLLSPEGQAAGQKIWDEMKSIWASRLGVKVDGVF</sequence>
<evidence type="ECO:0000313" key="2">
    <source>
        <dbReference type="EMBL" id="KAG7562443.1"/>
    </source>
</evidence>